<feature type="region of interest" description="Disordered" evidence="1">
    <location>
        <begin position="95"/>
        <end position="115"/>
    </location>
</feature>
<feature type="region of interest" description="Disordered" evidence="1">
    <location>
        <begin position="187"/>
        <end position="216"/>
    </location>
</feature>
<keyword evidence="3" id="KW-1185">Reference proteome</keyword>
<dbReference type="OrthoDB" id="2033389at2"/>
<protein>
    <submittedName>
        <fullName evidence="2">Uncharacterized protein</fullName>
    </submittedName>
</protein>
<reference evidence="2 3" key="1">
    <citation type="journal article" date="2014" name="Genome Announc.">
        <title>Draft genome sequences of the altered schaedler flora, a defined bacterial community from gnotobiotic mice.</title>
        <authorList>
            <person name="Wannemuehler M.J."/>
            <person name="Overstreet A.M."/>
            <person name="Ward D.V."/>
            <person name="Phillips G.J."/>
        </authorList>
    </citation>
    <scope>NUCLEOTIDE SEQUENCE [LARGE SCALE GENOMIC DNA]</scope>
    <source>
        <strain evidence="2 3">ASF492</strain>
    </source>
</reference>
<name>N2AE26_9FIRM</name>
<feature type="compositionally biased region" description="Basic and acidic residues" evidence="1">
    <location>
        <begin position="198"/>
        <end position="216"/>
    </location>
</feature>
<organism evidence="2 3">
    <name type="scientific">Eubacterium plexicaudatum ASF492</name>
    <dbReference type="NCBI Taxonomy" id="1235802"/>
    <lineage>
        <taxon>Bacteria</taxon>
        <taxon>Bacillati</taxon>
        <taxon>Bacillota</taxon>
        <taxon>Clostridia</taxon>
        <taxon>Eubacteriales</taxon>
        <taxon>Eubacteriaceae</taxon>
        <taxon>Eubacterium</taxon>
    </lineage>
</organism>
<evidence type="ECO:0000313" key="2">
    <source>
        <dbReference type="EMBL" id="EMZ26266.1"/>
    </source>
</evidence>
<dbReference type="eggNOG" id="ENOG502ZBIQ">
    <property type="taxonomic scope" value="Bacteria"/>
</dbReference>
<accession>N2AE26</accession>
<proteinExistence type="predicted"/>
<dbReference type="Proteomes" id="UP000012589">
    <property type="component" value="Unassembled WGS sequence"/>
</dbReference>
<evidence type="ECO:0000313" key="3">
    <source>
        <dbReference type="Proteomes" id="UP000012589"/>
    </source>
</evidence>
<comment type="caution">
    <text evidence="2">The sequence shown here is derived from an EMBL/GenBank/DDBJ whole genome shotgun (WGS) entry which is preliminary data.</text>
</comment>
<evidence type="ECO:0000256" key="1">
    <source>
        <dbReference type="SAM" id="MobiDB-lite"/>
    </source>
</evidence>
<gene>
    <name evidence="2" type="ORF">C823_02555</name>
</gene>
<dbReference type="PATRIC" id="fig|1235802.3.peg.2698"/>
<dbReference type="STRING" id="1235802.C823_02555"/>
<dbReference type="AlphaFoldDB" id="N2AE26"/>
<dbReference type="HOGENOM" id="CLU_1080898_0_0_9"/>
<sequence length="261" mass="28889">MDFGVTGKLGGYYLAGQYRKNAAAGKSGGVSFAELAAAKAAGQSDVSGMSFKDMWQARYPGAYYHVMDGSAISQGAWDRNDFPLEKFFRDDTDTSAVNWKPTGAEPEATSPQVQSRWNSTLGQKSIIVPPELEEKMKNDPELAKKVMANVENFITSYSATSVRPGRICSWLISLDENGDIEKYRVTGGGGNISGPTEEEQRQFEAEQAAKKKRREEYARLNEESALKRRLMEQEADERYYKDSMTKKAVSIAAYEAAGILK</sequence>
<dbReference type="EMBL" id="AQFT01000081">
    <property type="protein sequence ID" value="EMZ26266.1"/>
    <property type="molecule type" value="Genomic_DNA"/>
</dbReference>